<dbReference type="VEuPathDB" id="FungiDB:RhiirA1_400198"/>
<gene>
    <name evidence="1" type="ORF">RhiirC2_792818</name>
</gene>
<evidence type="ECO:0000313" key="1">
    <source>
        <dbReference type="EMBL" id="PKK60787.1"/>
    </source>
</evidence>
<proteinExistence type="predicted"/>
<sequence>MGCITAELSTIKGLFNESFKIYFTAGIQITSCNEGENSTLKRLFGDSNLSLSKLFDALEERYQEENDYLKQLNEFTMPNVIKKQEEQMNLSLCYHATEIEKVLDKSDKCRIDNLFDYLQVYLSSFLENTSVILEI</sequence>
<accession>A0A2N1MGK4</accession>
<dbReference type="VEuPathDB" id="FungiDB:FUN_018568"/>
<name>A0A2N1MGK4_9GLOM</name>
<comment type="caution">
    <text evidence="1">The sequence shown here is derived from an EMBL/GenBank/DDBJ whole genome shotgun (WGS) entry which is preliminary data.</text>
</comment>
<dbReference type="AlphaFoldDB" id="A0A2N1MGK4"/>
<organism evidence="1 2">
    <name type="scientific">Rhizophagus irregularis</name>
    <dbReference type="NCBI Taxonomy" id="588596"/>
    <lineage>
        <taxon>Eukaryota</taxon>
        <taxon>Fungi</taxon>
        <taxon>Fungi incertae sedis</taxon>
        <taxon>Mucoromycota</taxon>
        <taxon>Glomeromycotina</taxon>
        <taxon>Glomeromycetes</taxon>
        <taxon>Glomerales</taxon>
        <taxon>Glomeraceae</taxon>
        <taxon>Rhizophagus</taxon>
    </lineage>
</organism>
<protein>
    <submittedName>
        <fullName evidence="1">Uncharacterized protein</fullName>
    </submittedName>
</protein>
<dbReference type="Proteomes" id="UP000233469">
    <property type="component" value="Unassembled WGS sequence"/>
</dbReference>
<reference evidence="1 2" key="1">
    <citation type="submission" date="2016-04" db="EMBL/GenBank/DDBJ databases">
        <title>Genome analyses suggest a sexual origin of heterokaryosis in a supposedly ancient asexual fungus.</title>
        <authorList>
            <person name="Ropars J."/>
            <person name="Sedzielewska K."/>
            <person name="Noel J."/>
            <person name="Charron P."/>
            <person name="Farinelli L."/>
            <person name="Marton T."/>
            <person name="Kruger M."/>
            <person name="Pelin A."/>
            <person name="Brachmann A."/>
            <person name="Corradi N."/>
        </authorList>
    </citation>
    <scope>NUCLEOTIDE SEQUENCE [LARGE SCALE GENOMIC DNA]</scope>
    <source>
        <strain evidence="1 2">C2</strain>
    </source>
</reference>
<dbReference type="EMBL" id="LLXL01002462">
    <property type="protein sequence ID" value="PKK60787.1"/>
    <property type="molecule type" value="Genomic_DNA"/>
</dbReference>
<reference evidence="1 2" key="2">
    <citation type="submission" date="2017-10" db="EMBL/GenBank/DDBJ databases">
        <title>Extensive intraspecific genome diversity in a model arbuscular mycorrhizal fungus.</title>
        <authorList>
            <person name="Chen E.C.H."/>
            <person name="Morin E."/>
            <person name="Baudet D."/>
            <person name="Noel J."/>
            <person name="Ndikumana S."/>
            <person name="Charron P."/>
            <person name="St-Onge C."/>
            <person name="Giorgi J."/>
            <person name="Grigoriev I.V."/>
            <person name="Roux C."/>
            <person name="Martin F.M."/>
            <person name="Corradi N."/>
        </authorList>
    </citation>
    <scope>NUCLEOTIDE SEQUENCE [LARGE SCALE GENOMIC DNA]</scope>
    <source>
        <strain evidence="1 2">C2</strain>
    </source>
</reference>
<evidence type="ECO:0000313" key="2">
    <source>
        <dbReference type="Proteomes" id="UP000233469"/>
    </source>
</evidence>